<evidence type="ECO:0000313" key="7">
    <source>
        <dbReference type="EMBL" id="RCX03927.1"/>
    </source>
</evidence>
<feature type="compositionally biased region" description="Acidic residues" evidence="5">
    <location>
        <begin position="300"/>
        <end position="312"/>
    </location>
</feature>
<dbReference type="SUPFAM" id="SSF103088">
    <property type="entry name" value="OmpA-like"/>
    <property type="match status" value="1"/>
</dbReference>
<dbReference type="InterPro" id="IPR050330">
    <property type="entry name" value="Bact_OuterMem_StrucFunc"/>
</dbReference>
<feature type="region of interest" description="Disordered" evidence="5">
    <location>
        <begin position="300"/>
        <end position="347"/>
    </location>
</feature>
<dbReference type="EMBL" id="QPJS01000002">
    <property type="protein sequence ID" value="RCX03927.1"/>
    <property type="molecule type" value="Genomic_DNA"/>
</dbReference>
<name>A0A369A766_9FLAO</name>
<dbReference type="Proteomes" id="UP000253517">
    <property type="component" value="Unassembled WGS sequence"/>
</dbReference>
<reference evidence="7 8" key="1">
    <citation type="submission" date="2018-07" db="EMBL/GenBank/DDBJ databases">
        <title>Genomic Encyclopedia of Type Strains, Phase IV (KMG-IV): sequencing the most valuable type-strain genomes for metagenomic binning, comparative biology and taxonomic classification.</title>
        <authorList>
            <person name="Goeker M."/>
        </authorList>
    </citation>
    <scope>NUCLEOTIDE SEQUENCE [LARGE SCALE GENOMIC DNA]</scope>
    <source>
        <strain evidence="7 8">DSM 21410</strain>
    </source>
</reference>
<comment type="subcellular location">
    <subcellularLocation>
        <location evidence="1">Cell outer membrane</location>
    </subcellularLocation>
</comment>
<dbReference type="Gene3D" id="4.10.1080.10">
    <property type="entry name" value="TSP type-3 repeat"/>
    <property type="match status" value="1"/>
</dbReference>
<evidence type="ECO:0000256" key="3">
    <source>
        <dbReference type="ARBA" id="ARBA00023237"/>
    </source>
</evidence>
<evidence type="ECO:0000259" key="6">
    <source>
        <dbReference type="PROSITE" id="PS51123"/>
    </source>
</evidence>
<dbReference type="InterPro" id="IPR006664">
    <property type="entry name" value="OMP_bac"/>
</dbReference>
<evidence type="ECO:0000256" key="5">
    <source>
        <dbReference type="SAM" id="MobiDB-lite"/>
    </source>
</evidence>
<dbReference type="AlphaFoldDB" id="A0A369A766"/>
<comment type="caution">
    <text evidence="7">The sequence shown here is derived from an EMBL/GenBank/DDBJ whole genome shotgun (WGS) entry which is preliminary data.</text>
</comment>
<dbReference type="Gene3D" id="3.30.1330.60">
    <property type="entry name" value="OmpA-like domain"/>
    <property type="match status" value="1"/>
</dbReference>
<evidence type="ECO:0000256" key="1">
    <source>
        <dbReference type="ARBA" id="ARBA00004442"/>
    </source>
</evidence>
<dbReference type="InterPro" id="IPR006665">
    <property type="entry name" value="OmpA-like"/>
</dbReference>
<organism evidence="7 8">
    <name type="scientific">Schleiferia thermophila</name>
    <dbReference type="NCBI Taxonomy" id="884107"/>
    <lineage>
        <taxon>Bacteria</taxon>
        <taxon>Pseudomonadati</taxon>
        <taxon>Bacteroidota</taxon>
        <taxon>Flavobacteriia</taxon>
        <taxon>Flavobacteriales</taxon>
        <taxon>Schleiferiaceae</taxon>
        <taxon>Schleiferia</taxon>
    </lineage>
</organism>
<dbReference type="PRINTS" id="PR01021">
    <property type="entry name" value="OMPADOMAIN"/>
</dbReference>
<gene>
    <name evidence="7" type="ORF">DES35_102384</name>
</gene>
<dbReference type="GO" id="GO:0009279">
    <property type="term" value="C:cell outer membrane"/>
    <property type="evidence" value="ECO:0007669"/>
    <property type="project" value="UniProtKB-SubCell"/>
</dbReference>
<accession>A0A369A766</accession>
<evidence type="ECO:0000256" key="2">
    <source>
        <dbReference type="ARBA" id="ARBA00023136"/>
    </source>
</evidence>
<protein>
    <submittedName>
        <fullName evidence="7">OOP family OmpA-OmpF porin</fullName>
    </submittedName>
</protein>
<dbReference type="PANTHER" id="PTHR30329">
    <property type="entry name" value="STATOR ELEMENT OF FLAGELLAR MOTOR COMPLEX"/>
    <property type="match status" value="1"/>
</dbReference>
<dbReference type="PROSITE" id="PS51123">
    <property type="entry name" value="OMPA_2"/>
    <property type="match status" value="1"/>
</dbReference>
<dbReference type="GO" id="GO:0005509">
    <property type="term" value="F:calcium ion binding"/>
    <property type="evidence" value="ECO:0007669"/>
    <property type="project" value="InterPro"/>
</dbReference>
<dbReference type="InterPro" id="IPR036737">
    <property type="entry name" value="OmpA-like_sf"/>
</dbReference>
<evidence type="ECO:0000313" key="8">
    <source>
        <dbReference type="Proteomes" id="UP000253517"/>
    </source>
</evidence>
<evidence type="ECO:0000256" key="4">
    <source>
        <dbReference type="PROSITE-ProRule" id="PRU00473"/>
    </source>
</evidence>
<dbReference type="RefSeq" id="WP_114366208.1">
    <property type="nucleotide sequence ID" value="NZ_BHZF01000002.1"/>
</dbReference>
<keyword evidence="8" id="KW-1185">Reference proteome</keyword>
<keyword evidence="2 4" id="KW-0472">Membrane</keyword>
<dbReference type="Pfam" id="PF00691">
    <property type="entry name" value="OmpA"/>
    <property type="match status" value="1"/>
</dbReference>
<feature type="domain" description="OmpA-like" evidence="6">
    <location>
        <begin position="361"/>
        <end position="473"/>
    </location>
</feature>
<dbReference type="SUPFAM" id="SSF103647">
    <property type="entry name" value="TSP type-3 repeat"/>
    <property type="match status" value="1"/>
</dbReference>
<dbReference type="CDD" id="cd07185">
    <property type="entry name" value="OmpA_C-like"/>
    <property type="match status" value="1"/>
</dbReference>
<proteinExistence type="predicted"/>
<feature type="compositionally biased region" description="Basic and acidic residues" evidence="5">
    <location>
        <begin position="318"/>
        <end position="328"/>
    </location>
</feature>
<dbReference type="PANTHER" id="PTHR30329:SF21">
    <property type="entry name" value="LIPOPROTEIN YIAD-RELATED"/>
    <property type="match status" value="1"/>
</dbReference>
<keyword evidence="3" id="KW-0998">Cell outer membrane</keyword>
<sequence>MKKITLVLLSISSVLSFGQKNYMDDYRTWSLGVDIGHSYFFGDLRSLHPDRSRFSNGIGSYARGQFLLGGAVHLTKYMNPFFGIYGTITAARTTGTFPSTTGFHSGFHFIGTVIVPEIGANINFINAFRIGEVRPTKHALMGSVGLANTIYDYDLFYNNTTNSPAVYTQGFNWSSAIAVPVALRYKYRINLSWDFDAAVKGFFFNSDVIDGLNYGSTNDQMIFTTIGTTYNFGRKAGKKESIVYRSPMSDIYAFAASVRQDMDKLTKDDDGDGVSNFFDKEPNTPKGAVVDGAGRALDIDGDGIPDHMDEDPFTPKGVKVDSKGRELDSDGDGVPDSRDLEPNTPKGSLVDVRGRAIKGVGGGINDAFIPQVYFAVNSATITAANAERLAVVARLMNGNPDMKLKVVGHTDKTGGEEYNRRLGQRRADAAVDYLVRNFGIDRSRFTTESAGKSQPLSPRLLNINRRVEFLIAQ</sequence>
<dbReference type="InterPro" id="IPR028974">
    <property type="entry name" value="TSP_type-3_rpt"/>
</dbReference>